<protein>
    <recommendedName>
        <fullName evidence="3">PH domain-containing protein</fullName>
    </recommendedName>
</protein>
<evidence type="ECO:0000313" key="2">
    <source>
        <dbReference type="Proteomes" id="UP001153714"/>
    </source>
</evidence>
<sequence>MRSVLNSDPSRTEPIECDFQGFVRRKTILKDGRKISLSSWQRYWLQITRNILVFYSSKSFKGTSRNDFRLERCKVLCLDGWVATWNAGDAADAFQLINHHAATMYKFK</sequence>
<dbReference type="AlphaFoldDB" id="A0A9N9N117"/>
<reference evidence="1" key="1">
    <citation type="submission" date="2021-12" db="EMBL/GenBank/DDBJ databases">
        <authorList>
            <person name="King R."/>
        </authorList>
    </citation>
    <scope>NUCLEOTIDE SEQUENCE</scope>
</reference>
<reference evidence="1" key="2">
    <citation type="submission" date="2022-10" db="EMBL/GenBank/DDBJ databases">
        <authorList>
            <consortium name="ENA_rothamsted_submissions"/>
            <consortium name="culmorum"/>
            <person name="King R."/>
        </authorList>
    </citation>
    <scope>NUCLEOTIDE SEQUENCE</scope>
</reference>
<evidence type="ECO:0000313" key="1">
    <source>
        <dbReference type="EMBL" id="CAG9781938.1"/>
    </source>
</evidence>
<dbReference type="Proteomes" id="UP001153714">
    <property type="component" value="Chromosome 1"/>
</dbReference>
<dbReference type="OrthoDB" id="10254377at2759"/>
<dbReference type="EMBL" id="OU893332">
    <property type="protein sequence ID" value="CAG9781938.1"/>
    <property type="molecule type" value="Genomic_DNA"/>
</dbReference>
<gene>
    <name evidence="1" type="ORF">DIATSA_LOCUS240</name>
</gene>
<evidence type="ECO:0008006" key="3">
    <source>
        <dbReference type="Google" id="ProtNLM"/>
    </source>
</evidence>
<name>A0A9N9N117_9NEOP</name>
<accession>A0A9N9N117</accession>
<dbReference type="Gene3D" id="2.30.29.30">
    <property type="entry name" value="Pleckstrin-homology domain (PH domain)/Phosphotyrosine-binding domain (PTB)"/>
    <property type="match status" value="1"/>
</dbReference>
<organism evidence="1 2">
    <name type="scientific">Diatraea saccharalis</name>
    <name type="common">sugarcane borer</name>
    <dbReference type="NCBI Taxonomy" id="40085"/>
    <lineage>
        <taxon>Eukaryota</taxon>
        <taxon>Metazoa</taxon>
        <taxon>Ecdysozoa</taxon>
        <taxon>Arthropoda</taxon>
        <taxon>Hexapoda</taxon>
        <taxon>Insecta</taxon>
        <taxon>Pterygota</taxon>
        <taxon>Neoptera</taxon>
        <taxon>Endopterygota</taxon>
        <taxon>Lepidoptera</taxon>
        <taxon>Glossata</taxon>
        <taxon>Ditrysia</taxon>
        <taxon>Pyraloidea</taxon>
        <taxon>Crambidae</taxon>
        <taxon>Crambinae</taxon>
        <taxon>Diatraea</taxon>
    </lineage>
</organism>
<dbReference type="SUPFAM" id="SSF50729">
    <property type="entry name" value="PH domain-like"/>
    <property type="match status" value="1"/>
</dbReference>
<dbReference type="InterPro" id="IPR011993">
    <property type="entry name" value="PH-like_dom_sf"/>
</dbReference>
<proteinExistence type="predicted"/>
<keyword evidence="2" id="KW-1185">Reference proteome</keyword>